<proteinExistence type="inferred from homology"/>
<evidence type="ECO:0000256" key="6">
    <source>
        <dbReference type="ARBA" id="ARBA00022989"/>
    </source>
</evidence>
<evidence type="ECO:0000256" key="2">
    <source>
        <dbReference type="ARBA" id="ARBA00009607"/>
    </source>
</evidence>
<keyword evidence="7 8" id="KW-0472">Membrane</keyword>
<dbReference type="GO" id="GO:0007220">
    <property type="term" value="P:Notch receptor processing"/>
    <property type="evidence" value="ECO:0007669"/>
    <property type="project" value="TreeGrafter"/>
</dbReference>
<dbReference type="PANTHER" id="PTHR16318">
    <property type="entry name" value="GAMMA-SECRETASE SUBUNIT PEN-2"/>
    <property type="match status" value="1"/>
</dbReference>
<keyword evidence="10" id="KW-1185">Reference proteome</keyword>
<feature type="transmembrane region" description="Helical" evidence="8">
    <location>
        <begin position="55"/>
        <end position="74"/>
    </location>
</feature>
<reference evidence="9" key="1">
    <citation type="submission" date="2020-10" db="EMBL/GenBank/DDBJ databases">
        <authorList>
            <person name="Kikuchi T."/>
        </authorList>
    </citation>
    <scope>NUCLEOTIDE SEQUENCE</scope>
    <source>
        <strain evidence="9">NKZ352</strain>
    </source>
</reference>
<sequence length="101" mass="12184">MHLDKLSDVERVNLCKRYFLIGIFCLPFVWLTNFVWFFTEAFCKPLTVHRTQIRRYVIASGIGSLFWLVVFLTWETVFQYYRAQGLVWTDYLTFVFPKGRI</sequence>
<dbReference type="EMBL" id="CAJGYM010000018">
    <property type="protein sequence ID" value="CAD6190886.1"/>
    <property type="molecule type" value="Genomic_DNA"/>
</dbReference>
<dbReference type="Proteomes" id="UP000835052">
    <property type="component" value="Unassembled WGS sequence"/>
</dbReference>
<keyword evidence="4 8" id="KW-0812">Transmembrane</keyword>
<comment type="subcellular location">
    <subcellularLocation>
        <location evidence="1">Membrane</location>
        <topology evidence="1">Multi-pass membrane protein</topology>
    </subcellularLocation>
</comment>
<dbReference type="PANTHER" id="PTHR16318:SF0">
    <property type="entry name" value="GAMMA-SECRETASE SUBUNIT PEN-2"/>
    <property type="match status" value="1"/>
</dbReference>
<protein>
    <recommendedName>
        <fullName evidence="3">Gamma-secretase subunit PEN-2</fullName>
    </recommendedName>
</protein>
<accession>A0A8S1H3R0</accession>
<dbReference type="GO" id="GO:0070765">
    <property type="term" value="C:gamma-secretase complex"/>
    <property type="evidence" value="ECO:0007669"/>
    <property type="project" value="TreeGrafter"/>
</dbReference>
<organism evidence="9 10">
    <name type="scientific">Caenorhabditis auriculariae</name>
    <dbReference type="NCBI Taxonomy" id="2777116"/>
    <lineage>
        <taxon>Eukaryota</taxon>
        <taxon>Metazoa</taxon>
        <taxon>Ecdysozoa</taxon>
        <taxon>Nematoda</taxon>
        <taxon>Chromadorea</taxon>
        <taxon>Rhabditida</taxon>
        <taxon>Rhabditina</taxon>
        <taxon>Rhabditomorpha</taxon>
        <taxon>Rhabditoidea</taxon>
        <taxon>Rhabditidae</taxon>
        <taxon>Peloderinae</taxon>
        <taxon>Caenorhabditis</taxon>
    </lineage>
</organism>
<evidence type="ECO:0000256" key="3">
    <source>
        <dbReference type="ARBA" id="ARBA00018306"/>
    </source>
</evidence>
<evidence type="ECO:0000313" key="10">
    <source>
        <dbReference type="Proteomes" id="UP000835052"/>
    </source>
</evidence>
<evidence type="ECO:0000256" key="7">
    <source>
        <dbReference type="ARBA" id="ARBA00023136"/>
    </source>
</evidence>
<keyword evidence="5" id="KW-0914">Notch signaling pathway</keyword>
<name>A0A8S1H3R0_9PELO</name>
<dbReference type="AlphaFoldDB" id="A0A8S1H3R0"/>
<dbReference type="OrthoDB" id="524898at2759"/>
<evidence type="ECO:0000256" key="1">
    <source>
        <dbReference type="ARBA" id="ARBA00004141"/>
    </source>
</evidence>
<evidence type="ECO:0000256" key="5">
    <source>
        <dbReference type="ARBA" id="ARBA00022976"/>
    </source>
</evidence>
<comment type="caution">
    <text evidence="9">The sequence shown here is derived from an EMBL/GenBank/DDBJ whole genome shotgun (WGS) entry which is preliminary data.</text>
</comment>
<evidence type="ECO:0000256" key="4">
    <source>
        <dbReference type="ARBA" id="ARBA00022692"/>
    </source>
</evidence>
<evidence type="ECO:0000256" key="8">
    <source>
        <dbReference type="SAM" id="Phobius"/>
    </source>
</evidence>
<comment type="similarity">
    <text evidence="2">Belongs to the PEN-2 family.</text>
</comment>
<dbReference type="Pfam" id="PF10251">
    <property type="entry name" value="PEN-2"/>
    <property type="match status" value="1"/>
</dbReference>
<gene>
    <name evidence="9" type="ORF">CAUJ_LOCUS6805</name>
</gene>
<feature type="transmembrane region" description="Helical" evidence="8">
    <location>
        <begin position="20"/>
        <end position="43"/>
    </location>
</feature>
<dbReference type="GO" id="GO:0007219">
    <property type="term" value="P:Notch signaling pathway"/>
    <property type="evidence" value="ECO:0007669"/>
    <property type="project" value="UniProtKB-KW"/>
</dbReference>
<keyword evidence="6 8" id="KW-1133">Transmembrane helix</keyword>
<dbReference type="InterPro" id="IPR019379">
    <property type="entry name" value="Gamma_Secretase_Asp_P_PEN2"/>
</dbReference>
<evidence type="ECO:0000313" key="9">
    <source>
        <dbReference type="EMBL" id="CAD6190886.1"/>
    </source>
</evidence>